<dbReference type="Proteomes" id="UP000091918">
    <property type="component" value="Unassembled WGS sequence"/>
</dbReference>
<proteinExistence type="predicted"/>
<comment type="caution">
    <text evidence="1">The sequence shown here is derived from an EMBL/GenBank/DDBJ whole genome shotgun (WGS) entry which is preliminary data.</text>
</comment>
<dbReference type="SUPFAM" id="SSF49503">
    <property type="entry name" value="Cupredoxins"/>
    <property type="match status" value="1"/>
</dbReference>
<evidence type="ECO:0008006" key="3">
    <source>
        <dbReference type="Google" id="ProtNLM"/>
    </source>
</evidence>
<dbReference type="OrthoDB" id="2331100at2759"/>
<name>A0A1B7P7Q8_9EURO</name>
<dbReference type="InterPro" id="IPR052953">
    <property type="entry name" value="Ser-rich/MCO-related"/>
</dbReference>
<sequence>MAIAAAFGDIAARGSHHGKTHHIDVGTFGGEVKFVPNQIDAMVGDTVYFNFLAKSYSLTHSDFETPWHAPLKTHKRSLSGSTKARHSPIHLSTRHMRPKGSKIHLDFRATNHTLTEPSFDGPCIPLKKRHAIDTGVNHANPDDIPNLKSFHFTTHSHKPRYFYCRQGARTRKSHCADGLVFDISVSQEKFNKFRARAMATLPKIKSRGPTNVMGHERWHFPLSR</sequence>
<organism evidence="1 2">
    <name type="scientific">Emergomyces africanus</name>
    <dbReference type="NCBI Taxonomy" id="1955775"/>
    <lineage>
        <taxon>Eukaryota</taxon>
        <taxon>Fungi</taxon>
        <taxon>Dikarya</taxon>
        <taxon>Ascomycota</taxon>
        <taxon>Pezizomycotina</taxon>
        <taxon>Eurotiomycetes</taxon>
        <taxon>Eurotiomycetidae</taxon>
        <taxon>Onygenales</taxon>
        <taxon>Ajellomycetaceae</taxon>
        <taxon>Emergomyces</taxon>
    </lineage>
</organism>
<dbReference type="Gene3D" id="2.60.40.420">
    <property type="entry name" value="Cupredoxins - blue copper proteins"/>
    <property type="match status" value="1"/>
</dbReference>
<accession>A0A1B7P7Q8</accession>
<gene>
    <name evidence="1" type="ORF">ACJ72_00544</name>
</gene>
<keyword evidence="2" id="KW-1185">Reference proteome</keyword>
<dbReference type="EMBL" id="LGUA01000029">
    <property type="protein sequence ID" value="OAX85072.1"/>
    <property type="molecule type" value="Genomic_DNA"/>
</dbReference>
<dbReference type="InterPro" id="IPR008972">
    <property type="entry name" value="Cupredoxin"/>
</dbReference>
<dbReference type="STRING" id="1658172.A0A1B7P7Q8"/>
<dbReference type="PANTHER" id="PTHR34883:SF16">
    <property type="entry name" value="RICH PROTEIN, PUTATIVE-RELATED"/>
    <property type="match status" value="1"/>
</dbReference>
<dbReference type="PANTHER" id="PTHR34883">
    <property type="entry name" value="SERINE-RICH PROTEIN, PUTATIVE-RELATED-RELATED"/>
    <property type="match status" value="1"/>
</dbReference>
<evidence type="ECO:0000313" key="1">
    <source>
        <dbReference type="EMBL" id="OAX85072.1"/>
    </source>
</evidence>
<protein>
    <recommendedName>
        <fullName evidence="3">Plastocyanin-like domain-containing protein</fullName>
    </recommendedName>
</protein>
<evidence type="ECO:0000313" key="2">
    <source>
        <dbReference type="Proteomes" id="UP000091918"/>
    </source>
</evidence>
<reference evidence="1 2" key="1">
    <citation type="submission" date="2015-07" db="EMBL/GenBank/DDBJ databases">
        <title>Emmonsia species relationships and genome sequence.</title>
        <authorList>
            <person name="Cuomo C.A."/>
            <person name="Schwartz I.S."/>
            <person name="Kenyon C."/>
            <person name="de Hoog G.S."/>
            <person name="Govender N.P."/>
            <person name="Botha A."/>
            <person name="Moreno L."/>
            <person name="de Vries M."/>
            <person name="Munoz J.F."/>
            <person name="Stielow J.B."/>
        </authorList>
    </citation>
    <scope>NUCLEOTIDE SEQUENCE [LARGE SCALE GENOMIC DNA]</scope>
    <source>
        <strain evidence="1 2">CBS 136260</strain>
    </source>
</reference>
<dbReference type="AlphaFoldDB" id="A0A1B7P7Q8"/>